<evidence type="ECO:0000313" key="2">
    <source>
        <dbReference type="Proteomes" id="UP000824469"/>
    </source>
</evidence>
<keyword evidence="2" id="KW-1185">Reference proteome</keyword>
<proteinExistence type="predicted"/>
<organism evidence="1 2">
    <name type="scientific">Taxus chinensis</name>
    <name type="common">Chinese yew</name>
    <name type="synonym">Taxus wallichiana var. chinensis</name>
    <dbReference type="NCBI Taxonomy" id="29808"/>
    <lineage>
        <taxon>Eukaryota</taxon>
        <taxon>Viridiplantae</taxon>
        <taxon>Streptophyta</taxon>
        <taxon>Embryophyta</taxon>
        <taxon>Tracheophyta</taxon>
        <taxon>Spermatophyta</taxon>
        <taxon>Pinopsida</taxon>
        <taxon>Pinidae</taxon>
        <taxon>Conifers II</taxon>
        <taxon>Cupressales</taxon>
        <taxon>Taxaceae</taxon>
        <taxon>Taxus</taxon>
    </lineage>
</organism>
<feature type="non-terminal residue" evidence="1">
    <location>
        <position position="200"/>
    </location>
</feature>
<gene>
    <name evidence="1" type="ORF">KI387_025533</name>
</gene>
<dbReference type="Proteomes" id="UP000824469">
    <property type="component" value="Unassembled WGS sequence"/>
</dbReference>
<name>A0AA38FWT4_TAXCH</name>
<sequence>DSTFSNVRHEMVKDDVVEYPFEFVNSKGHSLNPKQEKNLLFSSSAIGIKRKLQTLDIGIAEKNISEMVEKFAIVGENAMESMFIQSRCAEHSENVKDLMQKKSKFAKILDSVEQVVVININLLKKWEDKLNELKEKFFLEKLSLKQCLKEGKPQIKLHCGACGIDYGSGDISLASQNIHNYKNSHMKSEKHQHKITTIGN</sequence>
<dbReference type="EMBL" id="JAHRHJ020000006">
    <property type="protein sequence ID" value="KAH9310498.1"/>
    <property type="molecule type" value="Genomic_DNA"/>
</dbReference>
<feature type="non-terminal residue" evidence="1">
    <location>
        <position position="1"/>
    </location>
</feature>
<accession>A0AA38FWT4</accession>
<evidence type="ECO:0000313" key="1">
    <source>
        <dbReference type="EMBL" id="KAH9310498.1"/>
    </source>
</evidence>
<comment type="caution">
    <text evidence="1">The sequence shown here is derived from an EMBL/GenBank/DDBJ whole genome shotgun (WGS) entry which is preliminary data.</text>
</comment>
<protein>
    <submittedName>
        <fullName evidence="1">Uncharacterized protein</fullName>
    </submittedName>
</protein>
<reference evidence="1 2" key="1">
    <citation type="journal article" date="2021" name="Nat. Plants">
        <title>The Taxus genome provides insights into paclitaxel biosynthesis.</title>
        <authorList>
            <person name="Xiong X."/>
            <person name="Gou J."/>
            <person name="Liao Q."/>
            <person name="Li Y."/>
            <person name="Zhou Q."/>
            <person name="Bi G."/>
            <person name="Li C."/>
            <person name="Du R."/>
            <person name="Wang X."/>
            <person name="Sun T."/>
            <person name="Guo L."/>
            <person name="Liang H."/>
            <person name="Lu P."/>
            <person name="Wu Y."/>
            <person name="Zhang Z."/>
            <person name="Ro D.K."/>
            <person name="Shang Y."/>
            <person name="Huang S."/>
            <person name="Yan J."/>
        </authorList>
    </citation>
    <scope>NUCLEOTIDE SEQUENCE [LARGE SCALE GENOMIC DNA]</scope>
    <source>
        <strain evidence="1">Ta-2019</strain>
    </source>
</reference>
<dbReference type="AlphaFoldDB" id="A0AA38FWT4"/>